<evidence type="ECO:0000313" key="2">
    <source>
        <dbReference type="Proteomes" id="UP000198341"/>
    </source>
</evidence>
<name>K8ENW8_9CHLO</name>
<keyword evidence="2" id="KW-1185">Reference proteome</keyword>
<organism evidence="1 2">
    <name type="scientific">Bathycoccus prasinos</name>
    <dbReference type="NCBI Taxonomy" id="41875"/>
    <lineage>
        <taxon>Eukaryota</taxon>
        <taxon>Viridiplantae</taxon>
        <taxon>Chlorophyta</taxon>
        <taxon>Mamiellophyceae</taxon>
        <taxon>Mamiellales</taxon>
        <taxon>Bathycoccaceae</taxon>
        <taxon>Bathycoccus</taxon>
    </lineage>
</organism>
<protein>
    <submittedName>
        <fullName evidence="1">Uncharacterized protein</fullName>
    </submittedName>
</protein>
<proteinExistence type="predicted"/>
<evidence type="ECO:0000313" key="1">
    <source>
        <dbReference type="EMBL" id="CCO14140.1"/>
    </source>
</evidence>
<dbReference type="GeneID" id="19018150"/>
<dbReference type="AlphaFoldDB" id="K8ENW8"/>
<dbReference type="EMBL" id="FO082278">
    <property type="protein sequence ID" value="CCO14140.1"/>
    <property type="molecule type" value="Genomic_DNA"/>
</dbReference>
<gene>
    <name evidence="1" type="ORF">Bathy01g04150</name>
</gene>
<dbReference type="KEGG" id="bpg:Bathy01g04150"/>
<reference evidence="1 2" key="1">
    <citation type="submission" date="2011-10" db="EMBL/GenBank/DDBJ databases">
        <authorList>
            <person name="Genoscope - CEA"/>
        </authorList>
    </citation>
    <scope>NUCLEOTIDE SEQUENCE [LARGE SCALE GENOMIC DNA]</scope>
    <source>
        <strain evidence="1 2">RCC 1105</strain>
    </source>
</reference>
<accession>K8ENW8</accession>
<dbReference type="Proteomes" id="UP000198341">
    <property type="component" value="Chromosome 1"/>
</dbReference>
<dbReference type="RefSeq" id="XP_007515261.1">
    <property type="nucleotide sequence ID" value="XM_007515199.1"/>
</dbReference>
<sequence length="251" mass="28192">MDFEKAKDDAGEERGGGKGGVVFALDAELAREFLFECDCANAIRLTVPVQLERKTSLPSGERCSKKVSTAVSIRSIRESFATFCVNVRRLSLVGHSVRTLEDLEPLRKLLFLYDLKLQTIDGQFANPVCEVFGYRKIVSEDVCEGRLVYLDGAKVGSGGTSMLERSVERARREVSEYEAVRKMNKEGKRTSERLSQRDVEAKRSALATTSEIRFNLPNDQVRHLKRLFSKFDDIYAAANDLQTRVKKSLGV</sequence>